<feature type="transmembrane region" description="Helical" evidence="2">
    <location>
        <begin position="348"/>
        <end position="367"/>
    </location>
</feature>
<accession>A0ABD3RT93</accession>
<feature type="transmembrane region" description="Helical" evidence="2">
    <location>
        <begin position="317"/>
        <end position="336"/>
    </location>
</feature>
<keyword evidence="2" id="KW-0472">Membrane</keyword>
<keyword evidence="2" id="KW-1133">Transmembrane helix</keyword>
<dbReference type="Pfam" id="PF07690">
    <property type="entry name" value="MFS_1"/>
    <property type="match status" value="2"/>
</dbReference>
<evidence type="ECO:0000259" key="3">
    <source>
        <dbReference type="PROSITE" id="PS50850"/>
    </source>
</evidence>
<feature type="transmembrane region" description="Helical" evidence="2">
    <location>
        <begin position="132"/>
        <end position="152"/>
    </location>
</feature>
<evidence type="ECO:0000313" key="4">
    <source>
        <dbReference type="EMBL" id="KAL3816044.1"/>
    </source>
</evidence>
<keyword evidence="2" id="KW-0812">Transmembrane</keyword>
<dbReference type="InterPro" id="IPR036259">
    <property type="entry name" value="MFS_trans_sf"/>
</dbReference>
<dbReference type="PANTHER" id="PTHR23525">
    <property type="entry name" value="TRANSPORTER, PUTATIVE-RELATED"/>
    <property type="match status" value="1"/>
</dbReference>
<protein>
    <recommendedName>
        <fullName evidence="3">Major facilitator superfamily (MFS) profile domain-containing protein</fullName>
    </recommendedName>
</protein>
<feature type="transmembrane region" description="Helical" evidence="2">
    <location>
        <begin position="6"/>
        <end position="25"/>
    </location>
</feature>
<feature type="transmembrane region" description="Helical" evidence="2">
    <location>
        <begin position="222"/>
        <end position="243"/>
    </location>
</feature>
<dbReference type="InterPro" id="IPR020846">
    <property type="entry name" value="MFS_dom"/>
</dbReference>
<dbReference type="PANTHER" id="PTHR23525:SF1">
    <property type="entry name" value="NODULIN-LIKE DOMAIN-CONTAINING PROTEIN"/>
    <property type="match status" value="1"/>
</dbReference>
<name>A0ABD3RT93_9STRA</name>
<gene>
    <name evidence="4" type="ORF">ACHAXA_010349</name>
</gene>
<dbReference type="InterPro" id="IPR011701">
    <property type="entry name" value="MFS"/>
</dbReference>
<comment type="subcellular location">
    <subcellularLocation>
        <location evidence="1">Membrane</location>
        <topology evidence="1">Multi-pass membrane protein</topology>
    </subcellularLocation>
</comment>
<evidence type="ECO:0000313" key="5">
    <source>
        <dbReference type="Proteomes" id="UP001530377"/>
    </source>
</evidence>
<keyword evidence="5" id="KW-1185">Reference proteome</keyword>
<dbReference type="Proteomes" id="UP001530377">
    <property type="component" value="Unassembled WGS sequence"/>
</dbReference>
<feature type="transmembrane region" description="Helical" evidence="2">
    <location>
        <begin position="37"/>
        <end position="55"/>
    </location>
</feature>
<feature type="transmembrane region" description="Helical" evidence="2">
    <location>
        <begin position="100"/>
        <end position="120"/>
    </location>
</feature>
<proteinExistence type="predicted"/>
<comment type="caution">
    <text evidence="4">The sequence shown here is derived from an EMBL/GenBank/DDBJ whole genome shotgun (WGS) entry which is preliminary data.</text>
</comment>
<dbReference type="SUPFAM" id="SSF103473">
    <property type="entry name" value="MFS general substrate transporter"/>
    <property type="match status" value="1"/>
</dbReference>
<dbReference type="PROSITE" id="PS50850">
    <property type="entry name" value="MFS"/>
    <property type="match status" value="1"/>
</dbReference>
<evidence type="ECO:0000256" key="1">
    <source>
        <dbReference type="ARBA" id="ARBA00004141"/>
    </source>
</evidence>
<evidence type="ECO:0000256" key="2">
    <source>
        <dbReference type="SAM" id="Phobius"/>
    </source>
</evidence>
<dbReference type="AlphaFoldDB" id="A0ABD3RT93"/>
<dbReference type="EMBL" id="JALLPB020000168">
    <property type="protein sequence ID" value="KAL3816044.1"/>
    <property type="molecule type" value="Genomic_DNA"/>
</dbReference>
<dbReference type="Gene3D" id="1.20.1250.20">
    <property type="entry name" value="MFS general substrate transporter like domains"/>
    <property type="match status" value="2"/>
</dbReference>
<sequence>MYYVGIVRGITGLFQLCFALPSGFTADKFRKDKVLKAAGVVGLTCCVISIAGFWFESINLIFVAFAGWGVFNVLHGPASEALFADCYPQGQRSLPCTIKYVLMQVALILGPVLSIVILYVNGNNWKLRDLKVVLIAGAVLCAASLSSLFMFVEPEKRASDNERAVVQNDEGDDSDSNQALWLRLQRRHVPYLAMLSEFIISLGAGMTISYFSIFFFKEYGLAPAEVNLVFIGTSILVVILSMLSQNLSTCFCSRMQIIVSTRIIASCCLVWMSFAKPLWLQIALFIVRGGTMRCTVGIRKSILMDHVSQKKRGRWNSFESLIACMSSASTVVGGYLVDAYSYRFCFRITAAFYFAAVLVDTVLLTVVRDTNRENAWVSKEKAAVGSGSRTGVV</sequence>
<feature type="domain" description="Major facilitator superfamily (MFS) profile" evidence="3">
    <location>
        <begin position="189"/>
        <end position="393"/>
    </location>
</feature>
<organism evidence="4 5">
    <name type="scientific">Cyclostephanos tholiformis</name>
    <dbReference type="NCBI Taxonomy" id="382380"/>
    <lineage>
        <taxon>Eukaryota</taxon>
        <taxon>Sar</taxon>
        <taxon>Stramenopiles</taxon>
        <taxon>Ochrophyta</taxon>
        <taxon>Bacillariophyta</taxon>
        <taxon>Coscinodiscophyceae</taxon>
        <taxon>Thalassiosirophycidae</taxon>
        <taxon>Stephanodiscales</taxon>
        <taxon>Stephanodiscaceae</taxon>
        <taxon>Cyclostephanos</taxon>
    </lineage>
</organism>
<dbReference type="GO" id="GO:0016020">
    <property type="term" value="C:membrane"/>
    <property type="evidence" value="ECO:0007669"/>
    <property type="project" value="UniProtKB-SubCell"/>
</dbReference>
<reference evidence="4 5" key="1">
    <citation type="submission" date="2024-10" db="EMBL/GenBank/DDBJ databases">
        <title>Updated reference genomes for cyclostephanoid diatoms.</title>
        <authorList>
            <person name="Roberts W.R."/>
            <person name="Alverson A.J."/>
        </authorList>
    </citation>
    <scope>NUCLEOTIDE SEQUENCE [LARGE SCALE GENOMIC DNA]</scope>
    <source>
        <strain evidence="4 5">AJA228-03</strain>
    </source>
</reference>
<feature type="transmembrane region" description="Helical" evidence="2">
    <location>
        <begin position="191"/>
        <end position="216"/>
    </location>
</feature>
<feature type="transmembrane region" description="Helical" evidence="2">
    <location>
        <begin position="61"/>
        <end position="79"/>
    </location>
</feature>